<keyword evidence="4" id="KW-1185">Reference proteome</keyword>
<accession>V4AWS7</accession>
<feature type="signal peptide" evidence="1">
    <location>
        <begin position="1"/>
        <end position="18"/>
    </location>
</feature>
<dbReference type="HOGENOM" id="CLU_1572403_0_0_1"/>
<dbReference type="InterPro" id="IPR036179">
    <property type="entry name" value="Ig-like_dom_sf"/>
</dbReference>
<evidence type="ECO:0000313" key="3">
    <source>
        <dbReference type="EMBL" id="ESO99475.1"/>
    </source>
</evidence>
<dbReference type="InterPro" id="IPR007110">
    <property type="entry name" value="Ig-like_dom"/>
</dbReference>
<dbReference type="InterPro" id="IPR013151">
    <property type="entry name" value="Immunoglobulin_dom"/>
</dbReference>
<feature type="domain" description="Ig-like" evidence="2">
    <location>
        <begin position="37"/>
        <end position="107"/>
    </location>
</feature>
<keyword evidence="1" id="KW-0732">Signal</keyword>
<dbReference type="SMART" id="SM00409">
    <property type="entry name" value="IG"/>
    <property type="match status" value="1"/>
</dbReference>
<name>V4AWS7_LOTGI</name>
<dbReference type="Pfam" id="PF00047">
    <property type="entry name" value="ig"/>
    <property type="match status" value="1"/>
</dbReference>
<dbReference type="InterPro" id="IPR013783">
    <property type="entry name" value="Ig-like_fold"/>
</dbReference>
<sequence>MAIKIMCIISLLVGLSLACNDLRIRDWDLNDIGHVHEIEQGDLVALICDGTCQGPGFTPSLKWLRPGGRKVTSFPGRLMSVYQESRRQIKLYLQDFQMSDAGIYTCRGWINGQWRTQSVHLKIPDDISTSAPLPTTDVYMSIITPNVQLPASDEFNSEVQSLSLSDDMVV</sequence>
<dbReference type="GeneID" id="20237795"/>
<feature type="chain" id="PRO_5004717029" description="Ig-like domain-containing protein" evidence="1">
    <location>
        <begin position="19"/>
        <end position="170"/>
    </location>
</feature>
<gene>
    <name evidence="3" type="ORF">LOTGIDRAFT_158562</name>
</gene>
<dbReference type="SUPFAM" id="SSF48726">
    <property type="entry name" value="Immunoglobulin"/>
    <property type="match status" value="1"/>
</dbReference>
<dbReference type="EMBL" id="KB201037">
    <property type="protein sequence ID" value="ESO99475.1"/>
    <property type="molecule type" value="Genomic_DNA"/>
</dbReference>
<dbReference type="PROSITE" id="PS50835">
    <property type="entry name" value="IG_LIKE"/>
    <property type="match status" value="1"/>
</dbReference>
<dbReference type="RefSeq" id="XP_009049962.1">
    <property type="nucleotide sequence ID" value="XM_009051714.1"/>
</dbReference>
<dbReference type="OrthoDB" id="6052899at2759"/>
<evidence type="ECO:0000259" key="2">
    <source>
        <dbReference type="PROSITE" id="PS50835"/>
    </source>
</evidence>
<dbReference type="OMA" id="YMAGNYD"/>
<dbReference type="CTD" id="20237795"/>
<proteinExistence type="predicted"/>
<dbReference type="Gene3D" id="2.60.40.10">
    <property type="entry name" value="Immunoglobulins"/>
    <property type="match status" value="1"/>
</dbReference>
<dbReference type="KEGG" id="lgi:LOTGIDRAFT_158562"/>
<organism evidence="3 4">
    <name type="scientific">Lottia gigantea</name>
    <name type="common">Giant owl limpet</name>
    <dbReference type="NCBI Taxonomy" id="225164"/>
    <lineage>
        <taxon>Eukaryota</taxon>
        <taxon>Metazoa</taxon>
        <taxon>Spiralia</taxon>
        <taxon>Lophotrochozoa</taxon>
        <taxon>Mollusca</taxon>
        <taxon>Gastropoda</taxon>
        <taxon>Patellogastropoda</taxon>
        <taxon>Lottioidea</taxon>
        <taxon>Lottiidae</taxon>
        <taxon>Lottia</taxon>
    </lineage>
</organism>
<reference evidence="3 4" key="1">
    <citation type="journal article" date="2013" name="Nature">
        <title>Insights into bilaterian evolution from three spiralian genomes.</title>
        <authorList>
            <person name="Simakov O."/>
            <person name="Marletaz F."/>
            <person name="Cho S.J."/>
            <person name="Edsinger-Gonzales E."/>
            <person name="Havlak P."/>
            <person name="Hellsten U."/>
            <person name="Kuo D.H."/>
            <person name="Larsson T."/>
            <person name="Lv J."/>
            <person name="Arendt D."/>
            <person name="Savage R."/>
            <person name="Osoegawa K."/>
            <person name="de Jong P."/>
            <person name="Grimwood J."/>
            <person name="Chapman J.A."/>
            <person name="Shapiro H."/>
            <person name="Aerts A."/>
            <person name="Otillar R.P."/>
            <person name="Terry A.Y."/>
            <person name="Boore J.L."/>
            <person name="Grigoriev I.V."/>
            <person name="Lindberg D.R."/>
            <person name="Seaver E.C."/>
            <person name="Weisblat D.A."/>
            <person name="Putnam N.H."/>
            <person name="Rokhsar D.S."/>
        </authorList>
    </citation>
    <scope>NUCLEOTIDE SEQUENCE [LARGE SCALE GENOMIC DNA]</scope>
</reference>
<dbReference type="AlphaFoldDB" id="V4AWS7"/>
<dbReference type="InterPro" id="IPR003599">
    <property type="entry name" value="Ig_sub"/>
</dbReference>
<evidence type="ECO:0000256" key="1">
    <source>
        <dbReference type="SAM" id="SignalP"/>
    </source>
</evidence>
<dbReference type="Proteomes" id="UP000030746">
    <property type="component" value="Unassembled WGS sequence"/>
</dbReference>
<evidence type="ECO:0000313" key="4">
    <source>
        <dbReference type="Proteomes" id="UP000030746"/>
    </source>
</evidence>
<dbReference type="PROSITE" id="PS51257">
    <property type="entry name" value="PROKAR_LIPOPROTEIN"/>
    <property type="match status" value="1"/>
</dbReference>
<protein>
    <recommendedName>
        <fullName evidence="2">Ig-like domain-containing protein</fullName>
    </recommendedName>
</protein>